<dbReference type="Pfam" id="PF00108">
    <property type="entry name" value="Thiolase_N"/>
    <property type="match status" value="1"/>
</dbReference>
<dbReference type="InterPro" id="IPR020616">
    <property type="entry name" value="Thiolase_N"/>
</dbReference>
<feature type="domain" description="Thiolase N-terminal" evidence="8">
    <location>
        <begin position="22"/>
        <end position="278"/>
    </location>
</feature>
<evidence type="ECO:0000256" key="1">
    <source>
        <dbReference type="ARBA" id="ARBA00010982"/>
    </source>
</evidence>
<dbReference type="EC" id="2.3.1.9" evidence="2"/>
<feature type="active site" description="Proton acceptor" evidence="6">
    <location>
        <position position="395"/>
    </location>
</feature>
<dbReference type="PIRSF" id="PIRSF000429">
    <property type="entry name" value="Ac-CoA_Ac_transf"/>
    <property type="match status" value="1"/>
</dbReference>
<evidence type="ECO:0000256" key="6">
    <source>
        <dbReference type="PIRSR" id="PIRSR000429-1"/>
    </source>
</evidence>
<accession>A0A7I7YBG5</accession>
<evidence type="ECO:0000313" key="11">
    <source>
        <dbReference type="Proteomes" id="UP000467385"/>
    </source>
</evidence>
<dbReference type="Proteomes" id="UP000467385">
    <property type="component" value="Chromosome"/>
</dbReference>
<protein>
    <recommendedName>
        <fullName evidence="5">Probable acetyl-CoA acetyltransferase</fullName>
        <ecNumber evidence="2">2.3.1.9</ecNumber>
    </recommendedName>
</protein>
<dbReference type="SUPFAM" id="SSF53901">
    <property type="entry name" value="Thiolase-like"/>
    <property type="match status" value="2"/>
</dbReference>
<dbReference type="GO" id="GO:0003985">
    <property type="term" value="F:acetyl-CoA C-acetyltransferase activity"/>
    <property type="evidence" value="ECO:0007669"/>
    <property type="project" value="UniProtKB-EC"/>
</dbReference>
<sequence>MCYFLKIHNAKNPGVLKMPTPVIVGAVRTAIGRSFKGTLVNTPPEALITAVLPEVIRRSGIDPAALDDIIVAESHYGGGDLARYAADATGLQHVPGQAVNRHCAGSLTAIGNAAAQIGSGMERALVAGGVQSLSMTPLMNQRIPGPELKFEERWLPPTHVETPDAPTKDMSITVGWNTAQSVGITREEMDAWAARSHQRAIAAMDAGKFLDEILPLKVEQPDGSVVDFSVDEHPRRDTTVEKLAGLKVLHPEIEGFSITAGNSSGTNDAAAAVALVDRDFAAAEKLSVLATVKAWGAAGVAPRDTGLGAVQVIGKVLQRAGLKPADVALWEINEAFASVPIAACREYGLDEELVNFSGSGCSLGHPIAASGARMVTTLVYELRRRGGGIGVAAMCAGGGQGGAVVIEV</sequence>
<evidence type="ECO:0000313" key="10">
    <source>
        <dbReference type="EMBL" id="BBZ38897.1"/>
    </source>
</evidence>
<dbReference type="PANTHER" id="PTHR18919">
    <property type="entry name" value="ACETYL-COA C-ACYLTRANSFERASE"/>
    <property type="match status" value="1"/>
</dbReference>
<evidence type="ECO:0000259" key="9">
    <source>
        <dbReference type="Pfam" id="PF02803"/>
    </source>
</evidence>
<evidence type="ECO:0000256" key="5">
    <source>
        <dbReference type="ARBA" id="ARBA00040529"/>
    </source>
</evidence>
<feature type="active site" description="Acyl-thioester intermediate" evidence="6">
    <location>
        <position position="103"/>
    </location>
</feature>
<organism evidence="10 11">
    <name type="scientific">Mycobacterium conspicuum</name>
    <dbReference type="NCBI Taxonomy" id="44010"/>
    <lineage>
        <taxon>Bacteria</taxon>
        <taxon>Bacillati</taxon>
        <taxon>Actinomycetota</taxon>
        <taxon>Actinomycetes</taxon>
        <taxon>Mycobacteriales</taxon>
        <taxon>Mycobacteriaceae</taxon>
        <taxon>Mycobacterium</taxon>
    </lineage>
</organism>
<evidence type="ECO:0000256" key="3">
    <source>
        <dbReference type="ARBA" id="ARBA00022679"/>
    </source>
</evidence>
<proteinExistence type="inferred from homology"/>
<evidence type="ECO:0000259" key="8">
    <source>
        <dbReference type="Pfam" id="PF00108"/>
    </source>
</evidence>
<feature type="active site" description="Proton acceptor" evidence="6">
    <location>
        <position position="365"/>
    </location>
</feature>
<evidence type="ECO:0000256" key="7">
    <source>
        <dbReference type="RuleBase" id="RU003557"/>
    </source>
</evidence>
<name>A0A7I7YBG5_9MYCO</name>
<dbReference type="InterPro" id="IPR020617">
    <property type="entry name" value="Thiolase_C"/>
</dbReference>
<evidence type="ECO:0000256" key="2">
    <source>
        <dbReference type="ARBA" id="ARBA00012705"/>
    </source>
</evidence>
<comment type="similarity">
    <text evidence="1 7">Belongs to the thiolase-like superfamily. Thiolase family.</text>
</comment>
<keyword evidence="4 7" id="KW-0012">Acyltransferase</keyword>
<keyword evidence="11" id="KW-1185">Reference proteome</keyword>
<evidence type="ECO:0000256" key="4">
    <source>
        <dbReference type="ARBA" id="ARBA00023315"/>
    </source>
</evidence>
<dbReference type="PROSITE" id="PS00099">
    <property type="entry name" value="THIOLASE_3"/>
    <property type="match status" value="1"/>
</dbReference>
<dbReference type="NCBIfam" id="TIGR01930">
    <property type="entry name" value="AcCoA-C-Actrans"/>
    <property type="match status" value="1"/>
</dbReference>
<dbReference type="InterPro" id="IPR020610">
    <property type="entry name" value="Thiolase_AS"/>
</dbReference>
<dbReference type="CDD" id="cd00751">
    <property type="entry name" value="thiolase"/>
    <property type="match status" value="1"/>
</dbReference>
<reference evidence="10 11" key="1">
    <citation type="journal article" date="2019" name="Emerg. Microbes Infect.">
        <title>Comprehensive subspecies identification of 175 nontuberculous mycobacteria species based on 7547 genomic profiles.</title>
        <authorList>
            <person name="Matsumoto Y."/>
            <person name="Kinjo T."/>
            <person name="Motooka D."/>
            <person name="Nabeya D."/>
            <person name="Jung N."/>
            <person name="Uechi K."/>
            <person name="Horii T."/>
            <person name="Iida T."/>
            <person name="Fujita J."/>
            <person name="Nakamura S."/>
        </authorList>
    </citation>
    <scope>NUCLEOTIDE SEQUENCE [LARGE SCALE GENOMIC DNA]</scope>
    <source>
        <strain evidence="10 11">JCM 14738</strain>
    </source>
</reference>
<dbReference type="EMBL" id="AP022613">
    <property type="protein sequence ID" value="BBZ38897.1"/>
    <property type="molecule type" value="Genomic_DNA"/>
</dbReference>
<dbReference type="InterPro" id="IPR002155">
    <property type="entry name" value="Thiolase"/>
</dbReference>
<dbReference type="Pfam" id="PF02803">
    <property type="entry name" value="Thiolase_C"/>
    <property type="match status" value="1"/>
</dbReference>
<feature type="domain" description="Thiolase C-terminal" evidence="9">
    <location>
        <begin position="287"/>
        <end position="407"/>
    </location>
</feature>
<dbReference type="Gene3D" id="3.40.47.10">
    <property type="match status" value="1"/>
</dbReference>
<gene>
    <name evidence="10" type="ORF">MCNS_19600</name>
</gene>
<dbReference type="AlphaFoldDB" id="A0A7I7YBG5"/>
<dbReference type="PANTHER" id="PTHR18919:SF107">
    <property type="entry name" value="ACETYL-COA ACETYLTRANSFERASE, CYTOSOLIC"/>
    <property type="match status" value="1"/>
</dbReference>
<keyword evidence="3 7" id="KW-0808">Transferase</keyword>
<dbReference type="InterPro" id="IPR016039">
    <property type="entry name" value="Thiolase-like"/>
</dbReference>